<sequence length="413" mass="45608">MTTLTQTKPKKRIRLRPQLGGRDAEQKKGQEVASTPAKPEADHSGQGLGPADEDVVLRVEHLSKSFGDVRVLDDVSFELRRGEFFTLLGSSGCGKTTTLRIISGLEAPDSGAVYVNGEDVTALPPNKRELNTVFQSYALFPSMNVYQNVAYGLKIRHVAKGQIEREVKRALELVRLSDYGDRKPSELSGGQRQRAAIARAIVLRPNVLLLDEPLGALDLKLRKQMQLELKRMQREIGITFVYVTHDQEEALSMSDRIGVLRNGRFEQVGTPEEIYQAPQTEYVADFIGDTNLLEAKVVADEGAGLYRVRFPHGEAGARALEGTSFSPGDSVVVSVRPEHIRYTQQVVDEKNTAFQGEVRSSQFLGSYYKAVIELDGGKRLHANNSLVEQNLNAGTRVWVSWPGHDAVIVGGAR</sequence>
<dbReference type="Gene3D" id="2.40.50.100">
    <property type="match status" value="1"/>
</dbReference>
<dbReference type="InterPro" id="IPR017871">
    <property type="entry name" value="ABC_transporter-like_CS"/>
</dbReference>
<evidence type="ECO:0000256" key="1">
    <source>
        <dbReference type="ARBA" id="ARBA00022448"/>
    </source>
</evidence>
<dbReference type="GO" id="GO:0005524">
    <property type="term" value="F:ATP binding"/>
    <property type="evidence" value="ECO:0007669"/>
    <property type="project" value="UniProtKB-KW"/>
</dbReference>
<dbReference type="InterPro" id="IPR008995">
    <property type="entry name" value="Mo/tungstate-bd_C_term_dom"/>
</dbReference>
<dbReference type="InterPro" id="IPR050093">
    <property type="entry name" value="ABC_SmlMolc_Importer"/>
</dbReference>
<comment type="catalytic activity">
    <reaction evidence="7">
        <text>ATP + H2O + polyamine-[polyamine-binding protein]Side 1 = ADP + phosphate + polyamineSide 2 + [polyamine-binding protein]Side 1.</text>
        <dbReference type="EC" id="7.6.2.11"/>
    </reaction>
</comment>
<keyword evidence="4 7" id="KW-0067">ATP-binding</keyword>
<dbReference type="PROSITE" id="PS50893">
    <property type="entry name" value="ABC_TRANSPORTER_2"/>
    <property type="match status" value="1"/>
</dbReference>
<dbReference type="NCBIfam" id="TIGR01187">
    <property type="entry name" value="potA"/>
    <property type="match status" value="1"/>
</dbReference>
<accession>A0A1H6I7L6</accession>
<comment type="subunit">
    <text evidence="7">The complex is composed of two ATP-binding proteins (PotA), two transmembrane proteins (PotB and PotC) and a solute-binding protein (PotD).</text>
</comment>
<evidence type="ECO:0000313" key="11">
    <source>
        <dbReference type="Proteomes" id="UP000199135"/>
    </source>
</evidence>
<dbReference type="Gene3D" id="3.40.50.300">
    <property type="entry name" value="P-loop containing nucleotide triphosphate hydrolases"/>
    <property type="match status" value="1"/>
</dbReference>
<proteinExistence type="inferred from homology"/>
<keyword evidence="2 7" id="KW-1003">Cell membrane</keyword>
<keyword evidence="3 7" id="KW-0547">Nucleotide-binding</keyword>
<dbReference type="InterPro" id="IPR005893">
    <property type="entry name" value="PotA-like"/>
</dbReference>
<evidence type="ECO:0000256" key="5">
    <source>
        <dbReference type="ARBA" id="ARBA00022967"/>
    </source>
</evidence>
<gene>
    <name evidence="7" type="primary">potA</name>
    <name evidence="10" type="ORF">SAMN05216447_102283</name>
</gene>
<evidence type="ECO:0000313" key="10">
    <source>
        <dbReference type="EMBL" id="SEH45111.1"/>
    </source>
</evidence>
<feature type="region of interest" description="Disordered" evidence="8">
    <location>
        <begin position="1"/>
        <end position="50"/>
    </location>
</feature>
<organism evidence="10 11">
    <name type="scientific">Parafannyhessea umbonata</name>
    <dbReference type="NCBI Taxonomy" id="604330"/>
    <lineage>
        <taxon>Bacteria</taxon>
        <taxon>Bacillati</taxon>
        <taxon>Actinomycetota</taxon>
        <taxon>Coriobacteriia</taxon>
        <taxon>Coriobacteriales</taxon>
        <taxon>Atopobiaceae</taxon>
        <taxon>Parafannyhessea</taxon>
    </lineage>
</organism>
<protein>
    <recommendedName>
        <fullName evidence="7">Spermidine/putrescine import ATP-binding protein PotA</fullName>
        <ecNumber evidence="7">7.6.2.11</ecNumber>
    </recommendedName>
</protein>
<evidence type="ECO:0000256" key="8">
    <source>
        <dbReference type="SAM" id="MobiDB-lite"/>
    </source>
</evidence>
<comment type="caution">
    <text evidence="10">The sequence shown here is derived from an EMBL/GenBank/DDBJ whole genome shotgun (WGS) entry which is preliminary data.</text>
</comment>
<dbReference type="Pfam" id="PF00005">
    <property type="entry name" value="ABC_tran"/>
    <property type="match status" value="1"/>
</dbReference>
<keyword evidence="6 7" id="KW-0472">Membrane</keyword>
<evidence type="ECO:0000256" key="2">
    <source>
        <dbReference type="ARBA" id="ARBA00022475"/>
    </source>
</evidence>
<name>A0A1H6I7L6_9ACTN</name>
<dbReference type="PANTHER" id="PTHR42781">
    <property type="entry name" value="SPERMIDINE/PUTRESCINE IMPORT ATP-BINDING PROTEIN POTA"/>
    <property type="match status" value="1"/>
</dbReference>
<dbReference type="Proteomes" id="UP000199135">
    <property type="component" value="Unassembled WGS sequence"/>
</dbReference>
<feature type="domain" description="ABC transporter" evidence="9">
    <location>
        <begin position="57"/>
        <end position="287"/>
    </location>
</feature>
<dbReference type="InterPro" id="IPR027417">
    <property type="entry name" value="P-loop_NTPase"/>
</dbReference>
<reference evidence="10 11" key="1">
    <citation type="submission" date="2016-10" db="EMBL/GenBank/DDBJ databases">
        <authorList>
            <person name="Varghese N."/>
            <person name="Submissions S."/>
        </authorList>
    </citation>
    <scope>NUCLEOTIDE SEQUENCE [LARGE SCALE GENOMIC DNA]</scope>
    <source>
        <strain evidence="10 11">WCP15</strain>
    </source>
</reference>
<dbReference type="SUPFAM" id="SSF50331">
    <property type="entry name" value="MOP-like"/>
    <property type="match status" value="1"/>
</dbReference>
<keyword evidence="1 7" id="KW-0813">Transport</keyword>
<evidence type="ECO:0000256" key="4">
    <source>
        <dbReference type="ARBA" id="ARBA00022840"/>
    </source>
</evidence>
<dbReference type="Pfam" id="PF08402">
    <property type="entry name" value="TOBE_2"/>
    <property type="match status" value="1"/>
</dbReference>
<evidence type="ECO:0000256" key="7">
    <source>
        <dbReference type="RuleBase" id="RU364083"/>
    </source>
</evidence>
<dbReference type="RefSeq" id="WP_078687153.1">
    <property type="nucleotide sequence ID" value="NZ_FNWT01000002.1"/>
</dbReference>
<dbReference type="SMART" id="SM00382">
    <property type="entry name" value="AAA"/>
    <property type="match status" value="1"/>
</dbReference>
<dbReference type="PROSITE" id="PS00211">
    <property type="entry name" value="ABC_TRANSPORTER_1"/>
    <property type="match status" value="1"/>
</dbReference>
<dbReference type="EC" id="7.6.2.11" evidence="7"/>
<comment type="similarity">
    <text evidence="7">Belongs to the ABC transporter superfamily. Spermidine/putrescine importer (TC 3.A.1.11.1) family.</text>
</comment>
<evidence type="ECO:0000256" key="6">
    <source>
        <dbReference type="ARBA" id="ARBA00023136"/>
    </source>
</evidence>
<evidence type="ECO:0000256" key="3">
    <source>
        <dbReference type="ARBA" id="ARBA00022741"/>
    </source>
</evidence>
<keyword evidence="5 7" id="KW-1278">Translocase</keyword>
<dbReference type="SUPFAM" id="SSF52540">
    <property type="entry name" value="P-loop containing nucleoside triphosphate hydrolases"/>
    <property type="match status" value="1"/>
</dbReference>
<dbReference type="InterPro" id="IPR003439">
    <property type="entry name" value="ABC_transporter-like_ATP-bd"/>
</dbReference>
<evidence type="ECO:0000259" key="9">
    <source>
        <dbReference type="PROSITE" id="PS50893"/>
    </source>
</evidence>
<dbReference type="EMBL" id="FNWT01000002">
    <property type="protein sequence ID" value="SEH45111.1"/>
    <property type="molecule type" value="Genomic_DNA"/>
</dbReference>
<dbReference type="PANTHER" id="PTHR42781:SF4">
    <property type="entry name" value="SPERMIDINE_PUTRESCINE IMPORT ATP-BINDING PROTEIN POTA"/>
    <property type="match status" value="1"/>
</dbReference>
<dbReference type="InterPro" id="IPR013611">
    <property type="entry name" value="Transp-assoc_OB_typ2"/>
</dbReference>
<keyword evidence="11" id="KW-1185">Reference proteome</keyword>
<dbReference type="InterPro" id="IPR003593">
    <property type="entry name" value="AAA+_ATPase"/>
</dbReference>
<comment type="function">
    <text evidence="7">Part of the ABC transporter complex PotABCD involved in spermidine/putrescine import. Responsible for energy coupling to the transport system.</text>
</comment>